<dbReference type="PANTHER" id="PTHR21622">
    <property type="entry name" value="COILED-COIL-HELIX-COILED-COIL-HELIX DOMAIN CONTAINING 4"/>
    <property type="match status" value="1"/>
</dbReference>
<dbReference type="Proteomes" id="UP000694888">
    <property type="component" value="Unplaced"/>
</dbReference>
<evidence type="ECO:0000313" key="10">
    <source>
        <dbReference type="Proteomes" id="UP000694888"/>
    </source>
</evidence>
<keyword evidence="4" id="KW-0560">Oxidoreductase</keyword>
<keyword evidence="7" id="KW-1015">Disulfide bond</keyword>
<dbReference type="PROSITE" id="PS51808">
    <property type="entry name" value="CHCH"/>
    <property type="match status" value="1"/>
</dbReference>
<name>A0ABM0JJC3_APLCA</name>
<evidence type="ECO:0000256" key="1">
    <source>
        <dbReference type="ARBA" id="ARBA00004173"/>
    </source>
</evidence>
<keyword evidence="6" id="KW-0496">Mitochondrion</keyword>
<evidence type="ECO:0000256" key="4">
    <source>
        <dbReference type="ARBA" id="ARBA00023002"/>
    </source>
</evidence>
<evidence type="ECO:0000256" key="8">
    <source>
        <dbReference type="ARBA" id="ARBA00023284"/>
    </source>
</evidence>
<dbReference type="InterPro" id="IPR039289">
    <property type="entry name" value="CHCHD4"/>
</dbReference>
<keyword evidence="2" id="KW-0813">Transport</keyword>
<evidence type="ECO:0000256" key="5">
    <source>
        <dbReference type="ARBA" id="ARBA00023010"/>
    </source>
</evidence>
<evidence type="ECO:0000256" key="7">
    <source>
        <dbReference type="ARBA" id="ARBA00023157"/>
    </source>
</evidence>
<keyword evidence="5" id="KW-0811">Translocation</keyword>
<comment type="subcellular location">
    <subcellularLocation>
        <location evidence="1">Mitochondrion</location>
    </subcellularLocation>
</comment>
<accession>A0ABM0JJC3</accession>
<evidence type="ECO:0000256" key="6">
    <source>
        <dbReference type="ARBA" id="ARBA00023128"/>
    </source>
</evidence>
<dbReference type="Gene3D" id="1.10.287.2900">
    <property type="match status" value="1"/>
</dbReference>
<keyword evidence="10" id="KW-1185">Reference proteome</keyword>
<reference evidence="11" key="1">
    <citation type="submission" date="2025-08" db="UniProtKB">
        <authorList>
            <consortium name="RefSeq"/>
        </authorList>
    </citation>
    <scope>IDENTIFICATION</scope>
</reference>
<keyword evidence="8" id="KW-0676">Redox-active center</keyword>
<organism evidence="10 11">
    <name type="scientific">Aplysia californica</name>
    <name type="common">California sea hare</name>
    <dbReference type="NCBI Taxonomy" id="6500"/>
    <lineage>
        <taxon>Eukaryota</taxon>
        <taxon>Metazoa</taxon>
        <taxon>Spiralia</taxon>
        <taxon>Lophotrochozoa</taxon>
        <taxon>Mollusca</taxon>
        <taxon>Gastropoda</taxon>
        <taxon>Heterobranchia</taxon>
        <taxon>Euthyneura</taxon>
        <taxon>Tectipleura</taxon>
        <taxon>Aplysiida</taxon>
        <taxon>Aplysioidea</taxon>
        <taxon>Aplysiidae</taxon>
        <taxon>Aplysia</taxon>
    </lineage>
</organism>
<dbReference type="PANTHER" id="PTHR21622:SF0">
    <property type="entry name" value="COILED-COIL-HELIX-COILED-COIL-HELIX DOMAIN CONTAINING 4"/>
    <property type="match status" value="1"/>
</dbReference>
<evidence type="ECO:0000256" key="2">
    <source>
        <dbReference type="ARBA" id="ARBA00022448"/>
    </source>
</evidence>
<proteinExistence type="predicted"/>
<sequence length="146" mass="16048">MSYCKEEGKDQVIFASKDDMVLPSKAIINLEEDEEDQQPGLILANGDINWDCPCLGGMATGPCGTEFRSAFSCFHYSQAEPKGSDCYDAFLTMQQCMGQYPELYPPAKEQVSEELDQLASASATEDDLAQIPGETPQLQTSEEEKS</sequence>
<keyword evidence="3" id="KW-0653">Protein transport</keyword>
<dbReference type="RefSeq" id="XP_005094969.1">
    <property type="nucleotide sequence ID" value="XM_005094912.3"/>
</dbReference>
<evidence type="ECO:0000313" key="11">
    <source>
        <dbReference type="RefSeq" id="XP_005094969.1"/>
    </source>
</evidence>
<gene>
    <name evidence="11" type="primary">LOC101851860</name>
</gene>
<protein>
    <submittedName>
        <fullName evidence="11">Mitochondrial intermembrane space import and assembly protein 40-B</fullName>
    </submittedName>
</protein>
<evidence type="ECO:0000256" key="9">
    <source>
        <dbReference type="SAM" id="MobiDB-lite"/>
    </source>
</evidence>
<evidence type="ECO:0000256" key="3">
    <source>
        <dbReference type="ARBA" id="ARBA00022927"/>
    </source>
</evidence>
<feature type="region of interest" description="Disordered" evidence="9">
    <location>
        <begin position="107"/>
        <end position="146"/>
    </location>
</feature>
<dbReference type="GeneID" id="101851860"/>